<comment type="caution">
    <text evidence="7">The sequence shown here is derived from an EMBL/GenBank/DDBJ whole genome shotgun (WGS) entry which is preliminary data.</text>
</comment>
<dbReference type="OrthoDB" id="9799825at2"/>
<evidence type="ECO:0000313" key="7">
    <source>
        <dbReference type="EMBL" id="PQO38933.1"/>
    </source>
</evidence>
<dbReference type="Gene3D" id="1.10.1740.10">
    <property type="match status" value="1"/>
</dbReference>
<evidence type="ECO:0000256" key="2">
    <source>
        <dbReference type="ARBA" id="ARBA00023082"/>
    </source>
</evidence>
<dbReference type="SUPFAM" id="SSF88946">
    <property type="entry name" value="Sigma2 domain of RNA polymerase sigma factors"/>
    <property type="match status" value="1"/>
</dbReference>
<dbReference type="PANTHER" id="PTHR30385">
    <property type="entry name" value="SIGMA FACTOR F FLAGELLAR"/>
    <property type="match status" value="1"/>
</dbReference>
<dbReference type="GO" id="GO:0016987">
    <property type="term" value="F:sigma factor activity"/>
    <property type="evidence" value="ECO:0007669"/>
    <property type="project" value="UniProtKB-KW"/>
</dbReference>
<dbReference type="GO" id="GO:0006352">
    <property type="term" value="P:DNA-templated transcription initiation"/>
    <property type="evidence" value="ECO:0007669"/>
    <property type="project" value="InterPro"/>
</dbReference>
<evidence type="ECO:0000256" key="4">
    <source>
        <dbReference type="ARBA" id="ARBA00023163"/>
    </source>
</evidence>
<dbReference type="InterPro" id="IPR014284">
    <property type="entry name" value="RNA_pol_sigma-70_dom"/>
</dbReference>
<keyword evidence="4" id="KW-0804">Transcription</keyword>
<reference evidence="7 8" key="1">
    <citation type="submission" date="2018-02" db="EMBL/GenBank/DDBJ databases">
        <title>Comparative genomes isolates from brazilian mangrove.</title>
        <authorList>
            <person name="Araujo J.E."/>
            <person name="Taketani R.G."/>
            <person name="Silva M.C.P."/>
            <person name="Loureco M.V."/>
            <person name="Andreote F.D."/>
        </authorList>
    </citation>
    <scope>NUCLEOTIDE SEQUENCE [LARGE SCALE GENOMIC DNA]</scope>
    <source>
        <strain evidence="7 8">HEX-2 MGV</strain>
    </source>
</reference>
<dbReference type="InterPro" id="IPR007627">
    <property type="entry name" value="RNA_pol_sigma70_r2"/>
</dbReference>
<accession>A0A2S8G3E4</accession>
<gene>
    <name evidence="7" type="ORF">C5Y96_03415</name>
</gene>
<feature type="domain" description="RNA polymerase sigma-70 region 2" evidence="5">
    <location>
        <begin position="12"/>
        <end position="83"/>
    </location>
</feature>
<protein>
    <recommendedName>
        <fullName evidence="9">RNA polymerase subunit sigma</fullName>
    </recommendedName>
</protein>
<proteinExistence type="predicted"/>
<keyword evidence="3" id="KW-0238">DNA-binding</keyword>
<evidence type="ECO:0000256" key="1">
    <source>
        <dbReference type="ARBA" id="ARBA00023015"/>
    </source>
</evidence>
<dbReference type="SUPFAM" id="SSF88659">
    <property type="entry name" value="Sigma3 and sigma4 domains of RNA polymerase sigma factors"/>
    <property type="match status" value="1"/>
</dbReference>
<evidence type="ECO:0000259" key="6">
    <source>
        <dbReference type="Pfam" id="PF04545"/>
    </source>
</evidence>
<dbReference type="Gene3D" id="1.20.140.160">
    <property type="match status" value="1"/>
</dbReference>
<name>A0A2S8G3E4_9BACT</name>
<dbReference type="EMBL" id="PUIA01000016">
    <property type="protein sequence ID" value="PQO38933.1"/>
    <property type="molecule type" value="Genomic_DNA"/>
</dbReference>
<dbReference type="InterPro" id="IPR007630">
    <property type="entry name" value="RNA_pol_sigma70_r4"/>
</dbReference>
<feature type="domain" description="RNA polymerase sigma-70 region 4" evidence="6">
    <location>
        <begin position="173"/>
        <end position="220"/>
    </location>
</feature>
<dbReference type="InterPro" id="IPR013324">
    <property type="entry name" value="RNA_pol_sigma_r3/r4-like"/>
</dbReference>
<dbReference type="NCBIfam" id="TIGR02937">
    <property type="entry name" value="sigma70-ECF"/>
    <property type="match status" value="1"/>
</dbReference>
<dbReference type="CDD" id="cd06171">
    <property type="entry name" value="Sigma70_r4"/>
    <property type="match status" value="1"/>
</dbReference>
<keyword evidence="1" id="KW-0805">Transcription regulation</keyword>
<dbReference type="Pfam" id="PF04545">
    <property type="entry name" value="Sigma70_r4"/>
    <property type="match status" value="1"/>
</dbReference>
<dbReference type="RefSeq" id="WP_105350132.1">
    <property type="nucleotide sequence ID" value="NZ_PUIA01000016.1"/>
</dbReference>
<evidence type="ECO:0000256" key="3">
    <source>
        <dbReference type="ARBA" id="ARBA00023125"/>
    </source>
</evidence>
<dbReference type="AlphaFoldDB" id="A0A2S8G3E4"/>
<evidence type="ECO:0008006" key="9">
    <source>
        <dbReference type="Google" id="ProtNLM"/>
    </source>
</evidence>
<evidence type="ECO:0000313" key="8">
    <source>
        <dbReference type="Proteomes" id="UP000240009"/>
    </source>
</evidence>
<evidence type="ECO:0000259" key="5">
    <source>
        <dbReference type="Pfam" id="PF04542"/>
    </source>
</evidence>
<dbReference type="Pfam" id="PF04542">
    <property type="entry name" value="Sigma70_r2"/>
    <property type="match status" value="1"/>
</dbReference>
<keyword evidence="2" id="KW-0731">Sigma factor</keyword>
<dbReference type="GO" id="GO:0003677">
    <property type="term" value="F:DNA binding"/>
    <property type="evidence" value="ECO:0007669"/>
    <property type="project" value="UniProtKB-KW"/>
</dbReference>
<sequence>MTTEATQLEQRIQENQGLVISLAKSIHRKLPPQIGMDDLIAYGQLGLAEAAQSFEDDKGASFSTFAYYRIRGAIYDGISKMSWNSHAARMQNKYQQMAADTLQADASEGSASSATAQENAKWLCNLTEKLAVVYLASHGEETQHAFQAVADARTQQPAEQLENEEIQGLLQKLLQTLAPHEQELIRMTYYEGYSLKEAADHLGKSKSWASRLHQAILERLARALRQTT</sequence>
<dbReference type="InterPro" id="IPR013325">
    <property type="entry name" value="RNA_pol_sigma_r2"/>
</dbReference>
<dbReference type="Proteomes" id="UP000240009">
    <property type="component" value="Unassembled WGS sequence"/>
</dbReference>
<organism evidence="7 8">
    <name type="scientific">Blastopirellula marina</name>
    <dbReference type="NCBI Taxonomy" id="124"/>
    <lineage>
        <taxon>Bacteria</taxon>
        <taxon>Pseudomonadati</taxon>
        <taxon>Planctomycetota</taxon>
        <taxon>Planctomycetia</taxon>
        <taxon>Pirellulales</taxon>
        <taxon>Pirellulaceae</taxon>
        <taxon>Blastopirellula</taxon>
    </lineage>
</organism>